<evidence type="ECO:0000256" key="1">
    <source>
        <dbReference type="ARBA" id="ARBA00023115"/>
    </source>
</evidence>
<reference evidence="2 3" key="1">
    <citation type="submission" date="2020-02" db="EMBL/GenBank/DDBJ databases">
        <authorList>
            <person name="Zhang X.-Y."/>
        </authorList>
    </citation>
    <scope>NUCLEOTIDE SEQUENCE [LARGE SCALE GENOMIC DNA]</scope>
    <source>
        <strain evidence="2 3">C33</strain>
    </source>
</reference>
<dbReference type="PANTHER" id="PTHR43317">
    <property type="entry name" value="THERMOSPERMINE SYNTHASE ACAULIS5"/>
    <property type="match status" value="1"/>
</dbReference>
<protein>
    <recommendedName>
        <fullName evidence="4">Spermidine synthase</fullName>
    </recommendedName>
</protein>
<dbReference type="EMBL" id="JAAGSC010000044">
    <property type="protein sequence ID" value="NDY96878.1"/>
    <property type="molecule type" value="Genomic_DNA"/>
</dbReference>
<evidence type="ECO:0000313" key="2">
    <source>
        <dbReference type="EMBL" id="NDY96878.1"/>
    </source>
</evidence>
<organism evidence="2 3">
    <name type="scientific">Wenzhouxiangella limi</name>
    <dbReference type="NCBI Taxonomy" id="2707351"/>
    <lineage>
        <taxon>Bacteria</taxon>
        <taxon>Pseudomonadati</taxon>
        <taxon>Pseudomonadota</taxon>
        <taxon>Gammaproteobacteria</taxon>
        <taxon>Chromatiales</taxon>
        <taxon>Wenzhouxiangellaceae</taxon>
        <taxon>Wenzhouxiangella</taxon>
    </lineage>
</organism>
<accession>A0A845V1C0</accession>
<dbReference type="Gene3D" id="3.40.50.150">
    <property type="entry name" value="Vaccinia Virus protein VP39"/>
    <property type="match status" value="1"/>
</dbReference>
<sequence>MNRSILLAEARIPDTAKSLRLYEHKDKFSMVIPGRGELMNSRVIGSEKAMADLACARMGQPAKPRLLVGGLGMGFTHAAALAAAGAAAEVVVAELVPEVVDWNRTLIGEPAGHPLDDPRSTVFIGDVAELLRAQPGGFNAILLDVDNGPQALIRRENDWLYSLAGLAVIRAALRAQGVLAVWSAGPDAQFNNRLKRAGFRSEMVIVRPHRAGKGPRHYIWLAG</sequence>
<dbReference type="RefSeq" id="WP_164212265.1">
    <property type="nucleotide sequence ID" value="NZ_JAAGSC010000044.1"/>
</dbReference>
<dbReference type="PANTHER" id="PTHR43317:SF3">
    <property type="entry name" value="BLR2883 PROTEIN"/>
    <property type="match status" value="1"/>
</dbReference>
<dbReference type="AlphaFoldDB" id="A0A845V1C0"/>
<dbReference type="SUPFAM" id="SSF53335">
    <property type="entry name" value="S-adenosyl-L-methionine-dependent methyltransferases"/>
    <property type="match status" value="1"/>
</dbReference>
<gene>
    <name evidence="2" type="ORF">G3I74_14185</name>
</gene>
<dbReference type="GO" id="GO:0006596">
    <property type="term" value="P:polyamine biosynthetic process"/>
    <property type="evidence" value="ECO:0007669"/>
    <property type="project" value="UniProtKB-KW"/>
</dbReference>
<keyword evidence="3" id="KW-1185">Reference proteome</keyword>
<evidence type="ECO:0008006" key="4">
    <source>
        <dbReference type="Google" id="ProtNLM"/>
    </source>
</evidence>
<keyword evidence="1" id="KW-0620">Polyamine biosynthesis</keyword>
<comment type="caution">
    <text evidence="2">The sequence shown here is derived from an EMBL/GenBank/DDBJ whole genome shotgun (WGS) entry which is preliminary data.</text>
</comment>
<dbReference type="InterPro" id="IPR029063">
    <property type="entry name" value="SAM-dependent_MTases_sf"/>
</dbReference>
<name>A0A845V1C0_9GAMM</name>
<dbReference type="Proteomes" id="UP000484885">
    <property type="component" value="Unassembled WGS sequence"/>
</dbReference>
<proteinExistence type="predicted"/>
<evidence type="ECO:0000313" key="3">
    <source>
        <dbReference type="Proteomes" id="UP000484885"/>
    </source>
</evidence>